<evidence type="ECO:0000256" key="3">
    <source>
        <dbReference type="ARBA" id="ARBA00012111"/>
    </source>
</evidence>
<evidence type="ECO:0000256" key="10">
    <source>
        <dbReference type="SAM" id="MobiDB-lite"/>
    </source>
</evidence>
<feature type="compositionally biased region" description="Polar residues" evidence="10">
    <location>
        <begin position="66"/>
        <end position="75"/>
    </location>
</feature>
<organism evidence="11 12">
    <name type="scientific">Galemys pyrenaicus</name>
    <name type="common">Iberian desman</name>
    <name type="synonym">Pyrenean desman</name>
    <dbReference type="NCBI Taxonomy" id="202257"/>
    <lineage>
        <taxon>Eukaryota</taxon>
        <taxon>Metazoa</taxon>
        <taxon>Chordata</taxon>
        <taxon>Craniata</taxon>
        <taxon>Vertebrata</taxon>
        <taxon>Euteleostomi</taxon>
        <taxon>Mammalia</taxon>
        <taxon>Eutheria</taxon>
        <taxon>Laurasiatheria</taxon>
        <taxon>Eulipotyphla</taxon>
        <taxon>Talpidae</taxon>
        <taxon>Galemys</taxon>
    </lineage>
</organism>
<dbReference type="EC" id="3.5.1.98" evidence="3"/>
<evidence type="ECO:0000256" key="6">
    <source>
        <dbReference type="ARBA" id="ARBA00022853"/>
    </source>
</evidence>
<dbReference type="GO" id="GO:0141221">
    <property type="term" value="F:histone deacetylase activity, hydrolytic mechanism"/>
    <property type="evidence" value="ECO:0007669"/>
    <property type="project" value="UniProtKB-EC"/>
</dbReference>
<dbReference type="PANTHER" id="PTHR45364">
    <property type="entry name" value="HISTONE DEACETYLASE 9-RELATED"/>
    <property type="match status" value="1"/>
</dbReference>
<evidence type="ECO:0000256" key="7">
    <source>
        <dbReference type="ARBA" id="ARBA00023015"/>
    </source>
</evidence>
<feature type="compositionally biased region" description="Basic and acidic residues" evidence="10">
    <location>
        <begin position="14"/>
        <end position="29"/>
    </location>
</feature>
<evidence type="ECO:0000256" key="4">
    <source>
        <dbReference type="ARBA" id="ARBA00022491"/>
    </source>
</evidence>
<dbReference type="Proteomes" id="UP000700334">
    <property type="component" value="Unassembled WGS sequence"/>
</dbReference>
<comment type="subcellular location">
    <subcellularLocation>
        <location evidence="1">Nucleus</location>
    </subcellularLocation>
</comment>
<dbReference type="AlphaFoldDB" id="A0A8J6DNY7"/>
<keyword evidence="5" id="KW-0378">Hydrolase</keyword>
<keyword evidence="7" id="KW-0805">Transcription regulation</keyword>
<evidence type="ECO:0000313" key="11">
    <source>
        <dbReference type="EMBL" id="KAG8514700.1"/>
    </source>
</evidence>
<feature type="region of interest" description="Disordered" evidence="10">
    <location>
        <begin position="195"/>
        <end position="230"/>
    </location>
</feature>
<dbReference type="PANTHER" id="PTHR45364:SF11">
    <property type="entry name" value="HISTONE DEACETYLASE 9"/>
    <property type="match status" value="1"/>
</dbReference>
<feature type="region of interest" description="Disordered" evidence="10">
    <location>
        <begin position="1"/>
        <end position="79"/>
    </location>
</feature>
<feature type="non-terminal residue" evidence="11">
    <location>
        <position position="1"/>
    </location>
</feature>
<feature type="compositionally biased region" description="Low complexity" evidence="10">
    <location>
        <begin position="45"/>
        <end position="65"/>
    </location>
</feature>
<proteinExistence type="inferred from homology"/>
<protein>
    <recommendedName>
        <fullName evidence="3">histone deacetylase</fullName>
        <ecNumber evidence="3">3.5.1.98</ecNumber>
    </recommendedName>
</protein>
<keyword evidence="6" id="KW-0156">Chromatin regulator</keyword>
<accession>A0A8J6DNY7</accession>
<keyword evidence="8" id="KW-0804">Transcription</keyword>
<evidence type="ECO:0000256" key="2">
    <source>
        <dbReference type="ARBA" id="ARBA00007738"/>
    </source>
</evidence>
<evidence type="ECO:0000256" key="9">
    <source>
        <dbReference type="ARBA" id="ARBA00023242"/>
    </source>
</evidence>
<reference evidence="11" key="1">
    <citation type="journal article" date="2021" name="Evol. Appl.">
        <title>The genome of the Pyrenean desman and the effects of bottlenecks and inbreeding on the genomic landscape of an endangered species.</title>
        <authorList>
            <person name="Escoda L."/>
            <person name="Castresana J."/>
        </authorList>
    </citation>
    <scope>NUCLEOTIDE SEQUENCE</scope>
    <source>
        <strain evidence="11">IBE-C5619</strain>
    </source>
</reference>
<keyword evidence="4" id="KW-0678">Repressor</keyword>
<keyword evidence="12" id="KW-1185">Reference proteome</keyword>
<keyword evidence="9" id="KW-0539">Nucleus</keyword>
<evidence type="ECO:0000256" key="8">
    <source>
        <dbReference type="ARBA" id="ARBA00023163"/>
    </source>
</evidence>
<gene>
    <name evidence="11" type="ORF">J0S82_001799</name>
</gene>
<comment type="caution">
    <text evidence="11">The sequence shown here is derived from an EMBL/GenBank/DDBJ whole genome shotgun (WGS) entry which is preliminary data.</text>
</comment>
<sequence>SEPNLKVRSRLKQKVAERRSSPLLRRKDGNVVTSFKKRMFEVTESSVSSSSPGSGPSSPNDGPTGNVTESETSVLPPNPHAEQMVSQRILIHEDSMNLLSLYTSPSLPNITLGLPAVPAQLNASNSLKEKQKCETQTLRQSVPLPGQYGGSISASSSHPHVALEGKPNSSHQALLQHLLLKEQMRQQKLLVTGGVPLHPQSPLATKERISPGIRGPHKLPRHRPLNRTQSAPLPQSTLAQLVIQQQHQQFLEKQKRYQQQIHMNKVSPQAVSKCHSAVWKLVFSSLW</sequence>
<evidence type="ECO:0000256" key="5">
    <source>
        <dbReference type="ARBA" id="ARBA00022801"/>
    </source>
</evidence>
<evidence type="ECO:0000313" key="12">
    <source>
        <dbReference type="Proteomes" id="UP000700334"/>
    </source>
</evidence>
<dbReference type="EMBL" id="JAGFMF010011726">
    <property type="protein sequence ID" value="KAG8514700.1"/>
    <property type="molecule type" value="Genomic_DNA"/>
</dbReference>
<name>A0A8J6DNY7_GALPY</name>
<evidence type="ECO:0000256" key="1">
    <source>
        <dbReference type="ARBA" id="ARBA00004123"/>
    </source>
</evidence>
<dbReference type="OrthoDB" id="5232919at2759"/>
<feature type="compositionally biased region" description="Basic residues" evidence="10">
    <location>
        <begin position="215"/>
        <end position="225"/>
    </location>
</feature>
<comment type="similarity">
    <text evidence="2">Belongs to the histone deacetylase family. HD type 2 subfamily.</text>
</comment>
<dbReference type="GO" id="GO:0005634">
    <property type="term" value="C:nucleus"/>
    <property type="evidence" value="ECO:0007669"/>
    <property type="project" value="UniProtKB-SubCell"/>
</dbReference>